<evidence type="ECO:0000313" key="2">
    <source>
        <dbReference type="Proteomes" id="UP000440694"/>
    </source>
</evidence>
<dbReference type="RefSeq" id="WP_154737371.1">
    <property type="nucleotide sequence ID" value="NZ_WMBQ01000001.1"/>
</dbReference>
<accession>A0A6I3KFJ9</accession>
<dbReference type="Proteomes" id="UP000440694">
    <property type="component" value="Unassembled WGS sequence"/>
</dbReference>
<organism evidence="1 2">
    <name type="scientific">Hyphomicrobium album</name>
    <dbReference type="NCBI Taxonomy" id="2665159"/>
    <lineage>
        <taxon>Bacteria</taxon>
        <taxon>Pseudomonadati</taxon>
        <taxon>Pseudomonadota</taxon>
        <taxon>Alphaproteobacteria</taxon>
        <taxon>Hyphomicrobiales</taxon>
        <taxon>Hyphomicrobiaceae</taxon>
        <taxon>Hyphomicrobium</taxon>
    </lineage>
</organism>
<comment type="caution">
    <text evidence="1">The sequence shown here is derived from an EMBL/GenBank/DDBJ whole genome shotgun (WGS) entry which is preliminary data.</text>
</comment>
<proteinExistence type="predicted"/>
<evidence type="ECO:0000313" key="1">
    <source>
        <dbReference type="EMBL" id="MTD92780.1"/>
    </source>
</evidence>
<keyword evidence="2" id="KW-1185">Reference proteome</keyword>
<reference evidence="1 2" key="1">
    <citation type="submission" date="2019-11" db="EMBL/GenBank/DDBJ databases">
        <title>Identification of a novel strain.</title>
        <authorList>
            <person name="Xu Q."/>
            <person name="Wang G."/>
        </authorList>
    </citation>
    <scope>NUCLEOTIDE SEQUENCE [LARGE SCALE GENOMIC DNA]</scope>
    <source>
        <strain evidence="2">xq</strain>
    </source>
</reference>
<dbReference type="AlphaFoldDB" id="A0A6I3KFJ9"/>
<sequence>MSAATLFSLTDHVVPADEKARLHAAADQALAEAEYEFYAMQADLQAALAVPLRDRAIKVEPLVDVVEQPATPPSLAKRLSAA</sequence>
<dbReference type="EMBL" id="WMBQ01000001">
    <property type="protein sequence ID" value="MTD92780.1"/>
    <property type="molecule type" value="Genomic_DNA"/>
</dbReference>
<gene>
    <name evidence="1" type="ORF">GIW81_00330</name>
</gene>
<name>A0A6I3KFJ9_9HYPH</name>
<protein>
    <submittedName>
        <fullName evidence="1">Uncharacterized protein</fullName>
    </submittedName>
</protein>